<proteinExistence type="predicted"/>
<dbReference type="Proteomes" id="UP000664628">
    <property type="component" value="Unassembled WGS sequence"/>
</dbReference>
<protein>
    <recommendedName>
        <fullName evidence="3">5-methylcytosine-specific restriction enzyme subunit McrC</fullName>
    </recommendedName>
</protein>
<dbReference type="EMBL" id="JAFMYW010000009">
    <property type="protein sequence ID" value="MBO0952013.1"/>
    <property type="molecule type" value="Genomic_DNA"/>
</dbReference>
<dbReference type="PANTHER" id="PTHR38733">
    <property type="entry name" value="PROTEIN MCRC"/>
    <property type="match status" value="1"/>
</dbReference>
<evidence type="ECO:0008006" key="3">
    <source>
        <dbReference type="Google" id="ProtNLM"/>
    </source>
</evidence>
<dbReference type="RefSeq" id="WP_207331961.1">
    <property type="nucleotide sequence ID" value="NZ_JAFMYW010000009.1"/>
</dbReference>
<dbReference type="Pfam" id="PF10117">
    <property type="entry name" value="McrBC"/>
    <property type="match status" value="1"/>
</dbReference>
<dbReference type="PANTHER" id="PTHR38733:SF1">
    <property type="entry name" value="TYPE IV METHYL-DIRECTED RESTRICTION ENZYME ECOKMCRBC"/>
    <property type="match status" value="1"/>
</dbReference>
<organism evidence="1 2">
    <name type="scientific">Fibrella forsythiae</name>
    <dbReference type="NCBI Taxonomy" id="2817061"/>
    <lineage>
        <taxon>Bacteria</taxon>
        <taxon>Pseudomonadati</taxon>
        <taxon>Bacteroidota</taxon>
        <taxon>Cytophagia</taxon>
        <taxon>Cytophagales</taxon>
        <taxon>Spirosomataceae</taxon>
        <taxon>Fibrella</taxon>
    </lineage>
</organism>
<evidence type="ECO:0000313" key="1">
    <source>
        <dbReference type="EMBL" id="MBO0952013.1"/>
    </source>
</evidence>
<keyword evidence="2" id="KW-1185">Reference proteome</keyword>
<reference evidence="1 2" key="1">
    <citation type="submission" date="2021-03" db="EMBL/GenBank/DDBJ databases">
        <title>Fibrella sp. HMF5405 genome sequencing and assembly.</title>
        <authorList>
            <person name="Kang H."/>
            <person name="Kim H."/>
            <person name="Bae S."/>
            <person name="Joh K."/>
        </authorList>
    </citation>
    <scope>NUCLEOTIDE SEQUENCE [LARGE SCALE GENOMIC DNA]</scope>
    <source>
        <strain evidence="1 2">HMF5405</strain>
    </source>
</reference>
<sequence length="452" mass="52435">MWNNPINLVEHHLRLGLELTKDQIAGLNQYLDTVWETRSLFYDEDPETPLSVKQPFLEFVYDPVSGQPSLKAGKYVGFIQYEGLTIQIIPKLFDKDQADLAFRHLLWWMDYSQRVRFPFADLLTGSEFISNFPEALIRYFARFAYQLVSTSPYHKYEEITDTMPYLRGRLNTQAYVNNSLSQGNWHQLVCDYEPFLFNNRLNQIIKFVARRLTHLCQQKDTHRDLDKIVFLLDEVDDLPCTAQDCDTVLVSRFFQEYDHCLDMCRFFLTDQYSNRKDDQQRHFCFLVPMDLIYEDFITGIVKTHLGNRFTVTSQAVNYLAATHPTGNKVFKIKNDILLTDKANKAVTVVDTKYKVRKYESADNKAGISQTDLYQMVSYGLRQNSRDVLLLYPLAHYEASRSVQEFTVTSALLANQPIHIRAVDLTLTGESQQAIVDTLLPQLTAAFNLPTNS</sequence>
<gene>
    <name evidence="1" type="ORF">J2I46_25755</name>
</gene>
<evidence type="ECO:0000313" key="2">
    <source>
        <dbReference type="Proteomes" id="UP000664628"/>
    </source>
</evidence>
<dbReference type="InterPro" id="IPR019292">
    <property type="entry name" value="McrC"/>
</dbReference>
<name>A0ABS3JPU1_9BACT</name>
<comment type="caution">
    <text evidence="1">The sequence shown here is derived from an EMBL/GenBank/DDBJ whole genome shotgun (WGS) entry which is preliminary data.</text>
</comment>
<accession>A0ABS3JPU1</accession>